<evidence type="ECO:0000313" key="2">
    <source>
        <dbReference type="EMBL" id="GCL44094.1"/>
    </source>
</evidence>
<name>A0A480APS3_9CYAN</name>
<dbReference type="GO" id="GO:0016757">
    <property type="term" value="F:glycosyltransferase activity"/>
    <property type="evidence" value="ECO:0007669"/>
    <property type="project" value="InterPro"/>
</dbReference>
<dbReference type="Pfam" id="PF00534">
    <property type="entry name" value="Glycos_transf_1"/>
    <property type="match status" value="1"/>
</dbReference>
<gene>
    <name evidence="2" type="ORF">NIES80_38180</name>
</gene>
<dbReference type="AlphaFoldDB" id="A0A480APS3"/>
<dbReference type="PANTHER" id="PTHR45947:SF3">
    <property type="entry name" value="SULFOQUINOVOSYL TRANSFERASE SQD2"/>
    <property type="match status" value="1"/>
</dbReference>
<dbReference type="OrthoDB" id="516698at2"/>
<dbReference type="RefSeq" id="WP_137909504.1">
    <property type="nucleotide sequence ID" value="NZ_BJCF01000069.1"/>
</dbReference>
<proteinExistence type="predicted"/>
<protein>
    <submittedName>
        <fullName evidence="2">Glycosyl transferase group 1</fullName>
    </submittedName>
</protein>
<accession>A0A480APS3</accession>
<sequence length="425" mass="47787">MKFLLSHPSVAPFVQQVGHALWEANMLEKFATTLTDYPEANWRKVICQLAKTVNIDLASQLQRRSIKEFPLEVVVNNPWGEIVSLVARKIDRDGSFSDFIWEKAELGYYSNWVADLVKKSDTAIDAIYGYETCSLKSFQTAKHLNKFRVYDVPAPEHDFVHQILRKELDKFPELLTPYREKVQKKHEERTQLRINEWNLANLVIANSEFTKNSYRTSGLDVSKVAVVPYGAPPPRVDGALGGTTIDQPIRFLWAGTFSIRKGAHYLLEAWKQLNPANASLQVLGAMGLPEKLLQNIPDSITISGTVPRSQLYEIYHQSDVFVFPTLCDGFGMVVTEAFAQGLPVIATDRAGASDLIQHGKNGFIIPAGNALALAEIMDWCITHRQEVNAMRQAALDTAAKWQWSDYRSKLIESINDGLLKSGYAM</sequence>
<comment type="caution">
    <text evidence="2">The sequence shown here is derived from an EMBL/GenBank/DDBJ whole genome shotgun (WGS) entry which is preliminary data.</text>
</comment>
<keyword evidence="2" id="KW-0808">Transferase</keyword>
<dbReference type="EMBL" id="BJCF01000069">
    <property type="protein sequence ID" value="GCL44094.1"/>
    <property type="molecule type" value="Genomic_DNA"/>
</dbReference>
<evidence type="ECO:0000259" key="1">
    <source>
        <dbReference type="Pfam" id="PF00534"/>
    </source>
</evidence>
<dbReference type="InterPro" id="IPR050194">
    <property type="entry name" value="Glycosyltransferase_grp1"/>
</dbReference>
<feature type="domain" description="Glycosyl transferase family 1" evidence="1">
    <location>
        <begin position="247"/>
        <end position="394"/>
    </location>
</feature>
<dbReference type="CDD" id="cd03801">
    <property type="entry name" value="GT4_PimA-like"/>
    <property type="match status" value="1"/>
</dbReference>
<dbReference type="SUPFAM" id="SSF53756">
    <property type="entry name" value="UDP-Glycosyltransferase/glycogen phosphorylase"/>
    <property type="match status" value="1"/>
</dbReference>
<evidence type="ECO:0000313" key="3">
    <source>
        <dbReference type="Proteomes" id="UP000299367"/>
    </source>
</evidence>
<dbReference type="InterPro" id="IPR001296">
    <property type="entry name" value="Glyco_trans_1"/>
</dbReference>
<dbReference type="Gene3D" id="3.40.50.2000">
    <property type="entry name" value="Glycogen Phosphorylase B"/>
    <property type="match status" value="2"/>
</dbReference>
<dbReference type="Proteomes" id="UP000299367">
    <property type="component" value="Unassembled WGS sequence"/>
</dbReference>
<dbReference type="PANTHER" id="PTHR45947">
    <property type="entry name" value="SULFOQUINOVOSYL TRANSFERASE SQD2"/>
    <property type="match status" value="1"/>
</dbReference>
<organism evidence="2 3">
    <name type="scientific">Dolichospermum planctonicum</name>
    <dbReference type="NCBI Taxonomy" id="136072"/>
    <lineage>
        <taxon>Bacteria</taxon>
        <taxon>Bacillati</taxon>
        <taxon>Cyanobacteriota</taxon>
        <taxon>Cyanophyceae</taxon>
        <taxon>Nostocales</taxon>
        <taxon>Aphanizomenonaceae</taxon>
        <taxon>Dolichospermum</taxon>
    </lineage>
</organism>
<reference evidence="3" key="1">
    <citation type="submission" date="2019-02" db="EMBL/GenBank/DDBJ databases">
        <title>Draft genome sequence of Dolichospermum planctonicum NIES-80.</title>
        <authorList>
            <person name="Yamaguchi H."/>
            <person name="Suzuki S."/>
            <person name="Kawachi M."/>
        </authorList>
    </citation>
    <scope>NUCLEOTIDE SEQUENCE [LARGE SCALE GENOMIC DNA]</scope>
    <source>
        <strain evidence="3">NIES-80</strain>
    </source>
</reference>